<evidence type="ECO:0000313" key="2">
    <source>
        <dbReference type="EMBL" id="MCM8569557.1"/>
    </source>
</evidence>
<evidence type="ECO:0000259" key="1">
    <source>
        <dbReference type="PROSITE" id="PS51352"/>
    </source>
</evidence>
<sequence>MRIILITFMIFCIQAVSAQKSEIEWIGFEQLDDSLKVKSKPVLVYFYTDWCVYCKKMERHAFKNPEIVSAINNEYYAVKMNAESMAPIEFEGQTYINEQAKTKRNGVHQIPLILASREDNKVSFPTLLVLDRNFRIRKRSFEYMTSERMKELIKS</sequence>
<proteinExistence type="predicted"/>
<keyword evidence="3" id="KW-1185">Reference proteome</keyword>
<gene>
    <name evidence="2" type="ORF">NE848_09210</name>
</gene>
<accession>A0ABT0Z1F9</accession>
<dbReference type="EMBL" id="JAMSCK010000003">
    <property type="protein sequence ID" value="MCM8569557.1"/>
    <property type="molecule type" value="Genomic_DNA"/>
</dbReference>
<name>A0ABT0Z1F9_9FLAO</name>
<dbReference type="PROSITE" id="PS51352">
    <property type="entry name" value="THIOREDOXIN_2"/>
    <property type="match status" value="1"/>
</dbReference>
<dbReference type="Gene3D" id="3.40.30.10">
    <property type="entry name" value="Glutaredoxin"/>
    <property type="match status" value="1"/>
</dbReference>
<dbReference type="RefSeq" id="WP_252112738.1">
    <property type="nucleotide sequence ID" value="NZ_JAMSCK010000003.1"/>
</dbReference>
<dbReference type="Pfam" id="PF13899">
    <property type="entry name" value="Thioredoxin_7"/>
    <property type="match status" value="1"/>
</dbReference>
<organism evidence="2 3">
    <name type="scientific">Gramella jeungdoensis</name>
    <dbReference type="NCBI Taxonomy" id="708091"/>
    <lineage>
        <taxon>Bacteria</taxon>
        <taxon>Pseudomonadati</taxon>
        <taxon>Bacteroidota</taxon>
        <taxon>Flavobacteriia</taxon>
        <taxon>Flavobacteriales</taxon>
        <taxon>Flavobacteriaceae</taxon>
        <taxon>Christiangramia</taxon>
    </lineage>
</organism>
<feature type="domain" description="Thioredoxin" evidence="1">
    <location>
        <begin position="2"/>
        <end position="155"/>
    </location>
</feature>
<protein>
    <submittedName>
        <fullName evidence="2">Thioredoxin family protein</fullName>
    </submittedName>
</protein>
<dbReference type="InterPro" id="IPR036249">
    <property type="entry name" value="Thioredoxin-like_sf"/>
</dbReference>
<evidence type="ECO:0000313" key="3">
    <source>
        <dbReference type="Proteomes" id="UP001155077"/>
    </source>
</evidence>
<dbReference type="SUPFAM" id="SSF52833">
    <property type="entry name" value="Thioredoxin-like"/>
    <property type="match status" value="1"/>
</dbReference>
<dbReference type="InterPro" id="IPR013766">
    <property type="entry name" value="Thioredoxin_domain"/>
</dbReference>
<comment type="caution">
    <text evidence="2">The sequence shown here is derived from an EMBL/GenBank/DDBJ whole genome shotgun (WGS) entry which is preliminary data.</text>
</comment>
<reference evidence="2" key="1">
    <citation type="submission" date="2022-06" db="EMBL/GenBank/DDBJ databases">
        <title>Gramella sediminis sp. nov., isolated from deep-sea sediment of the Indian Ocean.</title>
        <authorList>
            <person name="Yang L."/>
        </authorList>
    </citation>
    <scope>NUCLEOTIDE SEQUENCE</scope>
    <source>
        <strain evidence="2">HMD3159</strain>
    </source>
</reference>
<dbReference type="Proteomes" id="UP001155077">
    <property type="component" value="Unassembled WGS sequence"/>
</dbReference>